<name>A0A2P5EH04_TREOI</name>
<evidence type="ECO:0000313" key="1">
    <source>
        <dbReference type="EMBL" id="PON84818.1"/>
    </source>
</evidence>
<accession>A0A2P5EH04</accession>
<organism evidence="1 2">
    <name type="scientific">Trema orientale</name>
    <name type="common">Charcoal tree</name>
    <name type="synonym">Celtis orientalis</name>
    <dbReference type="NCBI Taxonomy" id="63057"/>
    <lineage>
        <taxon>Eukaryota</taxon>
        <taxon>Viridiplantae</taxon>
        <taxon>Streptophyta</taxon>
        <taxon>Embryophyta</taxon>
        <taxon>Tracheophyta</taxon>
        <taxon>Spermatophyta</taxon>
        <taxon>Magnoliopsida</taxon>
        <taxon>eudicotyledons</taxon>
        <taxon>Gunneridae</taxon>
        <taxon>Pentapetalae</taxon>
        <taxon>rosids</taxon>
        <taxon>fabids</taxon>
        <taxon>Rosales</taxon>
        <taxon>Cannabaceae</taxon>
        <taxon>Trema</taxon>
    </lineage>
</organism>
<dbReference type="EMBL" id="JXTC01000156">
    <property type="protein sequence ID" value="PON84818.1"/>
    <property type="molecule type" value="Genomic_DNA"/>
</dbReference>
<protein>
    <submittedName>
        <fullName evidence="1">Uncharacterized protein</fullName>
    </submittedName>
</protein>
<dbReference type="Proteomes" id="UP000237000">
    <property type="component" value="Unassembled WGS sequence"/>
</dbReference>
<dbReference type="AlphaFoldDB" id="A0A2P5EH04"/>
<dbReference type="InParanoid" id="A0A2P5EH04"/>
<evidence type="ECO:0000313" key="2">
    <source>
        <dbReference type="Proteomes" id="UP000237000"/>
    </source>
</evidence>
<proteinExistence type="predicted"/>
<keyword evidence="2" id="KW-1185">Reference proteome</keyword>
<sequence>MGTKALSRKTGAAFGLDLERLMQSLTSPSFVSLQKLLLLSPLSLRRSKTRFTDHLEMAEEPVEPIGSRWQCKSRTSQLIGFFLSQERKKIEEAVVDRS</sequence>
<gene>
    <name evidence="1" type="ORF">TorRG33x02_193700</name>
</gene>
<reference evidence="2" key="1">
    <citation type="submission" date="2016-06" db="EMBL/GenBank/DDBJ databases">
        <title>Parallel loss of symbiosis genes in relatives of nitrogen-fixing non-legume Parasponia.</title>
        <authorList>
            <person name="Van Velzen R."/>
            <person name="Holmer R."/>
            <person name="Bu F."/>
            <person name="Rutten L."/>
            <person name="Van Zeijl A."/>
            <person name="Liu W."/>
            <person name="Santuari L."/>
            <person name="Cao Q."/>
            <person name="Sharma T."/>
            <person name="Shen D."/>
            <person name="Roswanjaya Y."/>
            <person name="Wardhani T."/>
            <person name="Kalhor M.S."/>
            <person name="Jansen J."/>
            <person name="Van den Hoogen J."/>
            <person name="Gungor B."/>
            <person name="Hartog M."/>
            <person name="Hontelez J."/>
            <person name="Verver J."/>
            <person name="Yang W.-C."/>
            <person name="Schijlen E."/>
            <person name="Repin R."/>
            <person name="Schilthuizen M."/>
            <person name="Schranz E."/>
            <person name="Heidstra R."/>
            <person name="Miyata K."/>
            <person name="Fedorova E."/>
            <person name="Kohlen W."/>
            <person name="Bisseling T."/>
            <person name="Smit S."/>
            <person name="Geurts R."/>
        </authorList>
    </citation>
    <scope>NUCLEOTIDE SEQUENCE [LARGE SCALE GENOMIC DNA]</scope>
    <source>
        <strain evidence="2">cv. RG33-2</strain>
    </source>
</reference>
<comment type="caution">
    <text evidence="1">The sequence shown here is derived from an EMBL/GenBank/DDBJ whole genome shotgun (WGS) entry which is preliminary data.</text>
</comment>